<dbReference type="EMBL" id="CP071869">
    <property type="protein sequence ID" value="QTE21239.1"/>
    <property type="molecule type" value="Genomic_DNA"/>
</dbReference>
<dbReference type="Proteomes" id="UP000663920">
    <property type="component" value="Chromosome"/>
</dbReference>
<name>A0A975H5U2_9FLAO</name>
<dbReference type="GO" id="GO:0015074">
    <property type="term" value="P:DNA integration"/>
    <property type="evidence" value="ECO:0007669"/>
    <property type="project" value="InterPro"/>
</dbReference>
<dbReference type="GO" id="GO:0003676">
    <property type="term" value="F:nucleic acid binding"/>
    <property type="evidence" value="ECO:0007669"/>
    <property type="project" value="InterPro"/>
</dbReference>
<dbReference type="PROSITE" id="PS50994">
    <property type="entry name" value="INTEGRASE"/>
    <property type="match status" value="1"/>
</dbReference>
<protein>
    <recommendedName>
        <fullName evidence="1">Integrase catalytic domain-containing protein</fullName>
    </recommendedName>
</protein>
<keyword evidence="3" id="KW-1185">Reference proteome</keyword>
<gene>
    <name evidence="2" type="ORF">J3359_10345</name>
</gene>
<sequence>MQKVAFVKDNFSKVILHYGSVSEKADSKFITKLFKEAFLKFNLNNVKEPINILTDGGSENKGTFSTWVNHFNAPPVVSKITARTNDFPSSNSMAESTHSIYKTEFLKGKVSQYKKQHLVSLDAFVDYYNHHRFPNGLFGLTPFEVINGKTPDKDFFKNQITEAKLDRVIKNQSFNECAFSR</sequence>
<accession>A0A975H5U2</accession>
<proteinExistence type="predicted"/>
<dbReference type="InterPro" id="IPR036397">
    <property type="entry name" value="RNaseH_sf"/>
</dbReference>
<dbReference type="InterPro" id="IPR012337">
    <property type="entry name" value="RNaseH-like_sf"/>
</dbReference>
<dbReference type="Gene3D" id="3.30.420.10">
    <property type="entry name" value="Ribonuclease H-like superfamily/Ribonuclease H"/>
    <property type="match status" value="1"/>
</dbReference>
<feature type="domain" description="Integrase catalytic" evidence="1">
    <location>
        <begin position="1"/>
        <end position="150"/>
    </location>
</feature>
<dbReference type="AlphaFoldDB" id="A0A975H5U2"/>
<reference evidence="2 3" key="1">
    <citation type="submission" date="2021-03" db="EMBL/GenBank/DDBJ databases">
        <title>Complete genome of Polaribacter_sp.SM13.</title>
        <authorList>
            <person name="Jeong S.W."/>
            <person name="Bae J.W."/>
        </authorList>
    </citation>
    <scope>NUCLEOTIDE SEQUENCE [LARGE SCALE GENOMIC DNA]</scope>
    <source>
        <strain evidence="2 3">SM13</strain>
    </source>
</reference>
<dbReference type="KEGG" id="pcea:J3359_10345"/>
<evidence type="ECO:0000313" key="2">
    <source>
        <dbReference type="EMBL" id="QTE21239.1"/>
    </source>
</evidence>
<organism evidence="2 3">
    <name type="scientific">Polaribacter cellanae</name>
    <dbReference type="NCBI Taxonomy" id="2818493"/>
    <lineage>
        <taxon>Bacteria</taxon>
        <taxon>Pseudomonadati</taxon>
        <taxon>Bacteroidota</taxon>
        <taxon>Flavobacteriia</taxon>
        <taxon>Flavobacteriales</taxon>
        <taxon>Flavobacteriaceae</taxon>
    </lineage>
</organism>
<evidence type="ECO:0000259" key="1">
    <source>
        <dbReference type="PROSITE" id="PS50994"/>
    </source>
</evidence>
<dbReference type="SUPFAM" id="SSF53098">
    <property type="entry name" value="Ribonuclease H-like"/>
    <property type="match status" value="1"/>
</dbReference>
<dbReference type="RefSeq" id="WP_208076799.1">
    <property type="nucleotide sequence ID" value="NZ_CP071869.1"/>
</dbReference>
<evidence type="ECO:0000313" key="3">
    <source>
        <dbReference type="Proteomes" id="UP000663920"/>
    </source>
</evidence>
<dbReference type="InterPro" id="IPR001584">
    <property type="entry name" value="Integrase_cat-core"/>
</dbReference>